<dbReference type="SMR" id="A0A6A1UNM3"/>
<keyword evidence="5 9" id="KW-0408">Iron</keyword>
<dbReference type="PANTHER" id="PTHR47990">
    <property type="entry name" value="2-OXOGLUTARATE (2OG) AND FE(II)-DEPENDENT OXYGENASE SUPERFAMILY PROTEIN-RELATED"/>
    <property type="match status" value="1"/>
</dbReference>
<evidence type="ECO:0000256" key="9">
    <source>
        <dbReference type="RuleBase" id="RU003682"/>
    </source>
</evidence>
<comment type="pathway">
    <text evidence="2">Hormone biosynthesis.</text>
</comment>
<evidence type="ECO:0000256" key="2">
    <source>
        <dbReference type="ARBA" id="ARBA00004972"/>
    </source>
</evidence>
<evidence type="ECO:0000256" key="1">
    <source>
        <dbReference type="ARBA" id="ARBA00001961"/>
    </source>
</evidence>
<dbReference type="FunFam" id="2.60.120.330:FF:000003">
    <property type="entry name" value="Gibberellin 20 oxidase 2"/>
    <property type="match status" value="1"/>
</dbReference>
<evidence type="ECO:0000256" key="4">
    <source>
        <dbReference type="ARBA" id="ARBA00023002"/>
    </source>
</evidence>
<evidence type="ECO:0000313" key="11">
    <source>
        <dbReference type="EMBL" id="KAB1201367.1"/>
    </source>
</evidence>
<dbReference type="EMBL" id="RXIC02000071">
    <property type="protein sequence ID" value="KAB1201367.1"/>
    <property type="molecule type" value="Genomic_DNA"/>
</dbReference>
<dbReference type="GO" id="GO:0009686">
    <property type="term" value="P:gibberellin biosynthetic process"/>
    <property type="evidence" value="ECO:0007669"/>
    <property type="project" value="UniProtKB-ARBA"/>
</dbReference>
<feature type="domain" description="Fe2OG dioxygenase" evidence="10">
    <location>
        <begin position="221"/>
        <end position="320"/>
    </location>
</feature>
<dbReference type="GO" id="GO:0045544">
    <property type="term" value="F:gibberellin 20-oxidase activity"/>
    <property type="evidence" value="ECO:0007669"/>
    <property type="project" value="UniProtKB-ARBA"/>
</dbReference>
<dbReference type="PROSITE" id="PS51471">
    <property type="entry name" value="FE2OG_OXY"/>
    <property type="match status" value="1"/>
</dbReference>
<dbReference type="Pfam" id="PF14226">
    <property type="entry name" value="DIOX_N"/>
    <property type="match status" value="1"/>
</dbReference>
<evidence type="ECO:0000256" key="5">
    <source>
        <dbReference type="ARBA" id="ARBA00023004"/>
    </source>
</evidence>
<keyword evidence="3 9" id="KW-0479">Metal-binding</keyword>
<comment type="catalytic activity">
    <reaction evidence="8">
        <text>gibberellin A12 + 2 2-oxoglutarate + 3 O2 + H(+) = gibberellin A9 + 2 succinate + 3 CO2 + 2 H2O</text>
        <dbReference type="Rhea" id="RHEA:60772"/>
        <dbReference type="ChEBI" id="CHEBI:15377"/>
        <dbReference type="ChEBI" id="CHEBI:15378"/>
        <dbReference type="ChEBI" id="CHEBI:15379"/>
        <dbReference type="ChEBI" id="CHEBI:16526"/>
        <dbReference type="ChEBI" id="CHEBI:16810"/>
        <dbReference type="ChEBI" id="CHEBI:30031"/>
        <dbReference type="ChEBI" id="CHEBI:58627"/>
        <dbReference type="ChEBI" id="CHEBI:73255"/>
    </reaction>
    <physiologicalReaction direction="left-to-right" evidence="8">
        <dbReference type="Rhea" id="RHEA:60773"/>
    </physiologicalReaction>
</comment>
<dbReference type="InterPro" id="IPR027443">
    <property type="entry name" value="IPNS-like_sf"/>
</dbReference>
<dbReference type="GO" id="GO:0046872">
    <property type="term" value="F:metal ion binding"/>
    <property type="evidence" value="ECO:0007669"/>
    <property type="project" value="UniProtKB-KW"/>
</dbReference>
<dbReference type="OrthoDB" id="288590at2759"/>
<name>A0A6A1UNM3_9ROSI</name>
<comment type="similarity">
    <text evidence="7">Belongs to the iron/ascorbate-dependent oxidoreductase family. GA20OX subfamily.</text>
</comment>
<comment type="caution">
    <text evidence="11">The sequence shown here is derived from an EMBL/GenBank/DDBJ whole genome shotgun (WGS) entry which is preliminary data.</text>
</comment>
<comment type="cofactor">
    <cofactor evidence="1">
        <name>L-ascorbate</name>
        <dbReference type="ChEBI" id="CHEBI:38290"/>
    </cofactor>
</comment>
<comment type="pathway">
    <text evidence="6">Plant hormone biosynthesis; gibberellin biosynthesis.</text>
</comment>
<dbReference type="AlphaFoldDB" id="A0A6A1UNM3"/>
<evidence type="ECO:0000256" key="3">
    <source>
        <dbReference type="ARBA" id="ARBA00022723"/>
    </source>
</evidence>
<evidence type="ECO:0000256" key="8">
    <source>
        <dbReference type="ARBA" id="ARBA00050508"/>
    </source>
</evidence>
<proteinExistence type="inferred from homology"/>
<gene>
    <name evidence="11" type="ORF">CJ030_MR0G003828</name>
</gene>
<dbReference type="InterPro" id="IPR044861">
    <property type="entry name" value="IPNS-like_FE2OG_OXY"/>
</dbReference>
<sequence>MDSTLVISSPLEGARENHKDNGDAFSHVPFLKKKETSTLTNFIWPKEALVKAHEELREPLVDLDGFLKGDVVATQQAATDIKEACLNHGFFQVRGHGVDLRLIQSAYDHMDSFFKLPASTKLRAKIRPPENMWGYSGAHANRFSSKLPWKETLTFGFHESSSGPVVADFFKSSLGMDFEQAGAVYQKYCEAMKEVALAIMELLAISLGVDRLHYRRFFQDGYAIMRCNYYPPCEEPGLVFGTGPHSDPTSITILHQDQVGGLDVFSGNKWKTVRPRHDALVINLGDTFKVLSNGAYKSCLHRAMVNKETGRKTMTFFFSPREDKVLTPPEDLVRRDGTRTYPDFTWSDFRGFTQTHQRADSDTLPNFVKWFQDPSRPPADLYD</sequence>
<organism evidence="11 12">
    <name type="scientific">Morella rubra</name>
    <name type="common">Chinese bayberry</name>
    <dbReference type="NCBI Taxonomy" id="262757"/>
    <lineage>
        <taxon>Eukaryota</taxon>
        <taxon>Viridiplantae</taxon>
        <taxon>Streptophyta</taxon>
        <taxon>Embryophyta</taxon>
        <taxon>Tracheophyta</taxon>
        <taxon>Spermatophyta</taxon>
        <taxon>Magnoliopsida</taxon>
        <taxon>eudicotyledons</taxon>
        <taxon>Gunneridae</taxon>
        <taxon>Pentapetalae</taxon>
        <taxon>rosids</taxon>
        <taxon>fabids</taxon>
        <taxon>Fagales</taxon>
        <taxon>Myricaceae</taxon>
        <taxon>Morella</taxon>
    </lineage>
</organism>
<keyword evidence="12" id="KW-1185">Reference proteome</keyword>
<evidence type="ECO:0000256" key="6">
    <source>
        <dbReference type="ARBA" id="ARBA00037909"/>
    </source>
</evidence>
<dbReference type="InterPro" id="IPR005123">
    <property type="entry name" value="Oxoglu/Fe-dep_dioxygenase_dom"/>
</dbReference>
<evidence type="ECO:0000259" key="10">
    <source>
        <dbReference type="PROSITE" id="PS51471"/>
    </source>
</evidence>
<accession>A0A6A1UNM3</accession>
<keyword evidence="4 9" id="KW-0560">Oxidoreductase</keyword>
<evidence type="ECO:0000256" key="7">
    <source>
        <dbReference type="ARBA" id="ARBA00043997"/>
    </source>
</evidence>
<dbReference type="Gene3D" id="2.60.120.330">
    <property type="entry name" value="B-lactam Antibiotic, Isopenicillin N Synthase, Chain"/>
    <property type="match status" value="1"/>
</dbReference>
<dbReference type="Proteomes" id="UP000516437">
    <property type="component" value="Unassembled WGS sequence"/>
</dbReference>
<dbReference type="SUPFAM" id="SSF51197">
    <property type="entry name" value="Clavaminate synthase-like"/>
    <property type="match status" value="1"/>
</dbReference>
<reference evidence="11 12" key="1">
    <citation type="journal article" date="2019" name="Plant Biotechnol. J.">
        <title>The red bayberry genome and genetic basis of sex determination.</title>
        <authorList>
            <person name="Jia H.M."/>
            <person name="Jia H.J."/>
            <person name="Cai Q.L."/>
            <person name="Wang Y."/>
            <person name="Zhao H.B."/>
            <person name="Yang W.F."/>
            <person name="Wang G.Y."/>
            <person name="Li Y.H."/>
            <person name="Zhan D.L."/>
            <person name="Shen Y.T."/>
            <person name="Niu Q.F."/>
            <person name="Chang L."/>
            <person name="Qiu J."/>
            <person name="Zhao L."/>
            <person name="Xie H.B."/>
            <person name="Fu W.Y."/>
            <person name="Jin J."/>
            <person name="Li X.W."/>
            <person name="Jiao Y."/>
            <person name="Zhou C.C."/>
            <person name="Tu T."/>
            <person name="Chai C.Y."/>
            <person name="Gao J.L."/>
            <person name="Fan L.J."/>
            <person name="van de Weg E."/>
            <person name="Wang J.Y."/>
            <person name="Gao Z.S."/>
        </authorList>
    </citation>
    <scope>NUCLEOTIDE SEQUENCE [LARGE SCALE GENOMIC DNA]</scope>
    <source>
        <tissue evidence="11">Leaves</tissue>
    </source>
</reference>
<dbReference type="InterPro" id="IPR050231">
    <property type="entry name" value="Iron_ascorbate_oxido_reductase"/>
</dbReference>
<dbReference type="Pfam" id="PF03171">
    <property type="entry name" value="2OG-FeII_Oxy"/>
    <property type="match status" value="1"/>
</dbReference>
<protein>
    <submittedName>
        <fullName evidence="11">Gibberellin 20 oxidase 2</fullName>
    </submittedName>
</protein>
<dbReference type="PRINTS" id="PR00682">
    <property type="entry name" value="IPNSYNTHASE"/>
</dbReference>
<evidence type="ECO:0000313" key="12">
    <source>
        <dbReference type="Proteomes" id="UP000516437"/>
    </source>
</evidence>
<dbReference type="InterPro" id="IPR026992">
    <property type="entry name" value="DIOX_N"/>
</dbReference>